<dbReference type="RefSeq" id="XP_008729797.1">
    <property type="nucleotide sequence ID" value="XM_008731575.1"/>
</dbReference>
<evidence type="ECO:0000313" key="2">
    <source>
        <dbReference type="Proteomes" id="UP000030678"/>
    </source>
</evidence>
<dbReference type="EMBL" id="KB822707">
    <property type="protein sequence ID" value="ETI20916.1"/>
    <property type="molecule type" value="Genomic_DNA"/>
</dbReference>
<organism evidence="1 2">
    <name type="scientific">Cladophialophora carrionii CBS 160.54</name>
    <dbReference type="NCBI Taxonomy" id="1279043"/>
    <lineage>
        <taxon>Eukaryota</taxon>
        <taxon>Fungi</taxon>
        <taxon>Dikarya</taxon>
        <taxon>Ascomycota</taxon>
        <taxon>Pezizomycotina</taxon>
        <taxon>Eurotiomycetes</taxon>
        <taxon>Chaetothyriomycetidae</taxon>
        <taxon>Chaetothyriales</taxon>
        <taxon>Herpotrichiellaceae</taxon>
        <taxon>Cladophialophora</taxon>
    </lineage>
</organism>
<dbReference type="GeneID" id="19985752"/>
<dbReference type="Proteomes" id="UP000030678">
    <property type="component" value="Unassembled WGS sequence"/>
</dbReference>
<evidence type="ECO:0000313" key="1">
    <source>
        <dbReference type="EMBL" id="ETI20916.1"/>
    </source>
</evidence>
<sequence>MYAKPLRTSLKVLKNAGVDCVIVGELALSYYNVGCVLHDIEVCVSSSKLSSAEQALDSSPLFRRVPPSSPGAHAEYTRGCPRFVEKYADEPQIVLLSDEKIEKPDALGQEAHGRDAYYSLEILDYLTGEDITQTPIPTLPSLLRYLCLLSFSSGDPVHRTRMEQLVDGMNIDNEWCKENLPDHLHAQYVMNLVDGKRDRMGDSSGNFVTRYIAALQMAESVTRIPGYRI</sequence>
<dbReference type="InterPro" id="IPR043519">
    <property type="entry name" value="NT_sf"/>
</dbReference>
<dbReference type="VEuPathDB" id="FungiDB:G647_07259"/>
<dbReference type="OrthoDB" id="3259529at2759"/>
<dbReference type="AlphaFoldDB" id="V9D2S7"/>
<name>V9D2S7_9EURO</name>
<accession>V9D2S7</accession>
<reference evidence="1 2" key="1">
    <citation type="submission" date="2013-03" db="EMBL/GenBank/DDBJ databases">
        <title>The Genome Sequence of Cladophialophora carrionii CBS 160.54.</title>
        <authorList>
            <consortium name="The Broad Institute Genomics Platform"/>
            <person name="Cuomo C."/>
            <person name="de Hoog S."/>
            <person name="Gorbushina A."/>
            <person name="Walker B."/>
            <person name="Young S.K."/>
            <person name="Zeng Q."/>
            <person name="Gargeya S."/>
            <person name="Fitzgerald M."/>
            <person name="Haas B."/>
            <person name="Abouelleil A."/>
            <person name="Allen A.W."/>
            <person name="Alvarado L."/>
            <person name="Arachchi H.M."/>
            <person name="Berlin A.M."/>
            <person name="Chapman S.B."/>
            <person name="Gainer-Dewar J."/>
            <person name="Goldberg J."/>
            <person name="Griggs A."/>
            <person name="Gujja S."/>
            <person name="Hansen M."/>
            <person name="Howarth C."/>
            <person name="Imamovic A."/>
            <person name="Ireland A."/>
            <person name="Larimer J."/>
            <person name="McCowan C."/>
            <person name="Murphy C."/>
            <person name="Pearson M."/>
            <person name="Poon T.W."/>
            <person name="Priest M."/>
            <person name="Roberts A."/>
            <person name="Saif S."/>
            <person name="Shea T."/>
            <person name="Sisk P."/>
            <person name="Sykes S."/>
            <person name="Wortman J."/>
            <person name="Nusbaum C."/>
            <person name="Birren B."/>
        </authorList>
    </citation>
    <scope>NUCLEOTIDE SEQUENCE [LARGE SCALE GENOMIC DNA]</scope>
    <source>
        <strain evidence="1 2">CBS 160.54</strain>
    </source>
</reference>
<gene>
    <name evidence="1" type="ORF">G647_07259</name>
</gene>
<dbReference type="SUPFAM" id="SSF81301">
    <property type="entry name" value="Nucleotidyltransferase"/>
    <property type="match status" value="1"/>
</dbReference>
<proteinExistence type="predicted"/>
<dbReference type="HOGENOM" id="CLU_079100_0_0_1"/>
<protein>
    <submittedName>
        <fullName evidence="1">Uncharacterized protein</fullName>
    </submittedName>
</protein>